<comment type="caution">
    <text evidence="5">The sequence shown here is derived from an EMBL/GenBank/DDBJ whole genome shotgun (WGS) entry which is preliminary data.</text>
</comment>
<feature type="compositionally biased region" description="Polar residues" evidence="1">
    <location>
        <begin position="471"/>
        <end position="504"/>
    </location>
</feature>
<feature type="region of interest" description="Disordered" evidence="1">
    <location>
        <begin position="471"/>
        <end position="512"/>
    </location>
</feature>
<evidence type="ECO:0000256" key="1">
    <source>
        <dbReference type="SAM" id="MobiDB-lite"/>
    </source>
</evidence>
<evidence type="ECO:0000256" key="3">
    <source>
        <dbReference type="SAM" id="SignalP"/>
    </source>
</evidence>
<evidence type="ECO:0000259" key="4">
    <source>
        <dbReference type="Pfam" id="PF26284"/>
    </source>
</evidence>
<keyword evidence="6" id="KW-1185">Reference proteome</keyword>
<dbReference type="Pfam" id="PF26284">
    <property type="entry name" value="DUF8077"/>
    <property type="match status" value="1"/>
</dbReference>
<evidence type="ECO:0000256" key="2">
    <source>
        <dbReference type="SAM" id="Phobius"/>
    </source>
</evidence>
<feature type="chain" id="PRO_5043546087" description="DUF8077 domain-containing protein" evidence="3">
    <location>
        <begin position="30"/>
        <end position="512"/>
    </location>
</feature>
<keyword evidence="3" id="KW-0732">Signal</keyword>
<keyword evidence="2" id="KW-0812">Transmembrane</keyword>
<dbReference type="InterPro" id="IPR058390">
    <property type="entry name" value="DUF8077"/>
</dbReference>
<reference evidence="5" key="1">
    <citation type="submission" date="2022-03" db="EMBL/GenBank/DDBJ databases">
        <authorList>
            <person name="Martin C."/>
        </authorList>
    </citation>
    <scope>NUCLEOTIDE SEQUENCE</scope>
</reference>
<dbReference type="AlphaFoldDB" id="A0A8J1XP34"/>
<sequence>MLNVRFRMDRRTIFGVLIMTMLGFQITNGQTSTSGPVVLTMNDTTTSGQLNKSSSTNVTTNAINGSTTEAINSTVTTSATTKPPTVADVTKASTTVKSVTPKVTTVQSVLTSSMVNIPISTVNPVVEPDYNSPLLLQEAMKNTMNVTFYGIYMSEWNDNGLEWKFRAGIAYQTNEFCGDNMDICGVTIRPNSTYTGFKDSDVVIVDGYPKADKNTLTVKYYLKFPPDVTLDYVPPTNFILNKNAIFYSSDSYAGRDRVEEMTGFAIIGVSNKSYLPPADHFWNVIFIPVAFFLLIIVIVAAVSCHLYRVRKQKQGRREKKEKRKEKKELKTKLLNTNRLKDDDAGSESSLTRKNKVGPGDTQLENGIHQNDHSQPNGDHLFVIENERPIPKALPPQHSTAGEATHHSRLPALPPPSVRKEDKKEKKKKKKKKHKKDKHGAFENPLYGTEGDNMMSTMNTTHQPMNSTMNTTQPMNSTMVSTQQMDPNQNTNVTMGGNNTEQSNVPHKEVTEL</sequence>
<feature type="region of interest" description="Disordered" evidence="1">
    <location>
        <begin position="311"/>
        <end position="378"/>
    </location>
</feature>
<feature type="region of interest" description="Disordered" evidence="1">
    <location>
        <begin position="390"/>
        <end position="450"/>
    </location>
</feature>
<organism evidence="5 6">
    <name type="scientific">Owenia fusiformis</name>
    <name type="common">Polychaete worm</name>
    <dbReference type="NCBI Taxonomy" id="6347"/>
    <lineage>
        <taxon>Eukaryota</taxon>
        <taxon>Metazoa</taxon>
        <taxon>Spiralia</taxon>
        <taxon>Lophotrochozoa</taxon>
        <taxon>Annelida</taxon>
        <taxon>Polychaeta</taxon>
        <taxon>Sedentaria</taxon>
        <taxon>Canalipalpata</taxon>
        <taxon>Sabellida</taxon>
        <taxon>Oweniida</taxon>
        <taxon>Oweniidae</taxon>
        <taxon>Owenia</taxon>
    </lineage>
</organism>
<evidence type="ECO:0000313" key="6">
    <source>
        <dbReference type="Proteomes" id="UP000749559"/>
    </source>
</evidence>
<protein>
    <recommendedName>
        <fullName evidence="4">DUF8077 domain-containing protein</fullName>
    </recommendedName>
</protein>
<feature type="transmembrane region" description="Helical" evidence="2">
    <location>
        <begin position="281"/>
        <end position="307"/>
    </location>
</feature>
<proteinExistence type="predicted"/>
<evidence type="ECO:0000313" key="5">
    <source>
        <dbReference type="EMBL" id="CAH1776195.1"/>
    </source>
</evidence>
<dbReference type="EMBL" id="CAIIXF020000001">
    <property type="protein sequence ID" value="CAH1776195.1"/>
    <property type="molecule type" value="Genomic_DNA"/>
</dbReference>
<accession>A0A8J1XP34</accession>
<keyword evidence="2" id="KW-1133">Transmembrane helix</keyword>
<feature type="signal peptide" evidence="3">
    <location>
        <begin position="1"/>
        <end position="29"/>
    </location>
</feature>
<dbReference type="Proteomes" id="UP000749559">
    <property type="component" value="Unassembled WGS sequence"/>
</dbReference>
<name>A0A8J1XP34_OWEFU</name>
<feature type="compositionally biased region" description="Basic residues" evidence="1">
    <location>
        <begin position="424"/>
        <end position="437"/>
    </location>
</feature>
<feature type="domain" description="DUF8077" evidence="4">
    <location>
        <begin position="160"/>
        <end position="228"/>
    </location>
</feature>
<dbReference type="OrthoDB" id="6162593at2759"/>
<feature type="compositionally biased region" description="Basic residues" evidence="1">
    <location>
        <begin position="311"/>
        <end position="325"/>
    </location>
</feature>
<gene>
    <name evidence="5" type="ORF">OFUS_LOCUS3397</name>
</gene>
<keyword evidence="2" id="KW-0472">Membrane</keyword>
<feature type="compositionally biased region" description="Polar residues" evidence="1">
    <location>
        <begin position="362"/>
        <end position="376"/>
    </location>
</feature>